<dbReference type="InterPro" id="IPR051791">
    <property type="entry name" value="Pra-immunoreactive"/>
</dbReference>
<evidence type="ECO:0000256" key="3">
    <source>
        <dbReference type="ARBA" id="ARBA00022692"/>
    </source>
</evidence>
<dbReference type="Pfam" id="PF06271">
    <property type="entry name" value="RDD"/>
    <property type="match status" value="1"/>
</dbReference>
<evidence type="ECO:0000313" key="10">
    <source>
        <dbReference type="EMBL" id="BCR06177.1"/>
    </source>
</evidence>
<dbReference type="InterPro" id="IPR011723">
    <property type="entry name" value="Znf/thioredoxin_put"/>
</dbReference>
<evidence type="ECO:0000256" key="1">
    <source>
        <dbReference type="ARBA" id="ARBA00004651"/>
    </source>
</evidence>
<organism evidence="10 11">
    <name type="scientific">Desulfuromonas versatilis</name>
    <dbReference type="NCBI Taxonomy" id="2802975"/>
    <lineage>
        <taxon>Bacteria</taxon>
        <taxon>Pseudomonadati</taxon>
        <taxon>Thermodesulfobacteriota</taxon>
        <taxon>Desulfuromonadia</taxon>
        <taxon>Desulfuromonadales</taxon>
        <taxon>Desulfuromonadaceae</taxon>
        <taxon>Desulfuromonas</taxon>
    </lineage>
</organism>
<gene>
    <name evidence="10" type="ORF">DESUT3_32460</name>
</gene>
<dbReference type="Proteomes" id="UP001319827">
    <property type="component" value="Chromosome"/>
</dbReference>
<comment type="subcellular location">
    <subcellularLocation>
        <location evidence="1">Cell membrane</location>
        <topology evidence="1">Multi-pass membrane protein</topology>
    </subcellularLocation>
</comment>
<feature type="region of interest" description="Disordered" evidence="6">
    <location>
        <begin position="39"/>
        <end position="71"/>
    </location>
</feature>
<feature type="domain" description="Zinc finger/thioredoxin putative" evidence="9">
    <location>
        <begin position="1"/>
        <end position="36"/>
    </location>
</feature>
<evidence type="ECO:0000256" key="4">
    <source>
        <dbReference type="ARBA" id="ARBA00022989"/>
    </source>
</evidence>
<keyword evidence="2" id="KW-1003">Cell membrane</keyword>
<evidence type="ECO:0000256" key="7">
    <source>
        <dbReference type="SAM" id="Phobius"/>
    </source>
</evidence>
<dbReference type="InterPro" id="IPR010432">
    <property type="entry name" value="RDD"/>
</dbReference>
<evidence type="ECO:0000256" key="5">
    <source>
        <dbReference type="ARBA" id="ARBA00023136"/>
    </source>
</evidence>
<evidence type="ECO:0000313" key="11">
    <source>
        <dbReference type="Proteomes" id="UP001319827"/>
    </source>
</evidence>
<dbReference type="RefSeq" id="WP_221249552.1">
    <property type="nucleotide sequence ID" value="NZ_AP024355.1"/>
</dbReference>
<dbReference type="PANTHER" id="PTHR36115:SF4">
    <property type="entry name" value="MEMBRANE PROTEIN"/>
    <property type="match status" value="1"/>
</dbReference>
<evidence type="ECO:0000256" key="6">
    <source>
        <dbReference type="SAM" id="MobiDB-lite"/>
    </source>
</evidence>
<evidence type="ECO:0000256" key="2">
    <source>
        <dbReference type="ARBA" id="ARBA00022475"/>
    </source>
</evidence>
<feature type="compositionally biased region" description="Low complexity" evidence="6">
    <location>
        <begin position="39"/>
        <end position="59"/>
    </location>
</feature>
<feature type="transmembrane region" description="Helical" evidence="7">
    <location>
        <begin position="172"/>
        <end position="192"/>
    </location>
</feature>
<feature type="transmembrane region" description="Helical" evidence="7">
    <location>
        <begin position="232"/>
        <end position="249"/>
    </location>
</feature>
<dbReference type="Pfam" id="PF13717">
    <property type="entry name" value="Zn_ribbon_4"/>
    <property type="match status" value="1"/>
</dbReference>
<keyword evidence="5 7" id="KW-0472">Membrane</keyword>
<sequence>MTITCPHCGFSKEIAPETVPERSVKVTCPKCRQAFTFEGRPQPAQQPAASAEPEQGAGPIRPEEDAAAPGPRRTCPACGLEQPEGESCLGCGVVFARWEQRRQQLGSEAAAPPGAEPHLEPAPEMLPKAGFWIRVGAALIDSILVGVLQFTLTLLFNLLIRNAGNGTSEFQVAMATIVSLFTIAVSVGYYVFFTGYCGQTPGKMAVRIKVIRTDGSALSYGRAFFREVPGKFISGILLGIGYLMVAFDAQKQGLHDRMADTYVIKL</sequence>
<protein>
    <recommendedName>
        <fullName evidence="12">RDD domain-containing protein</fullName>
    </recommendedName>
</protein>
<proteinExistence type="predicted"/>
<feature type="domain" description="RDD" evidence="8">
    <location>
        <begin position="129"/>
        <end position="259"/>
    </location>
</feature>
<keyword evidence="11" id="KW-1185">Reference proteome</keyword>
<accession>A0ABM8HW39</accession>
<dbReference type="PANTHER" id="PTHR36115">
    <property type="entry name" value="PROLINE-RICH ANTIGEN HOMOLOG-RELATED"/>
    <property type="match status" value="1"/>
</dbReference>
<name>A0ABM8HW39_9BACT</name>
<keyword evidence="4 7" id="KW-1133">Transmembrane helix</keyword>
<keyword evidence="3 7" id="KW-0812">Transmembrane</keyword>
<reference evidence="10 11" key="1">
    <citation type="journal article" date="2016" name="C (Basel)">
        <title>Selective Growth of and Electricity Production by Marine Exoelectrogenic Bacteria in Self-Aggregated Hydrogel of Microbially Reduced Graphene Oxide.</title>
        <authorList>
            <person name="Yoshida N."/>
            <person name="Goto Y."/>
            <person name="Miyata Y."/>
        </authorList>
    </citation>
    <scope>NUCLEOTIDE SEQUENCE [LARGE SCALE GENOMIC DNA]</scope>
    <source>
        <strain evidence="10 11">NIT-T3</strain>
    </source>
</reference>
<dbReference type="EMBL" id="AP024355">
    <property type="protein sequence ID" value="BCR06177.1"/>
    <property type="molecule type" value="Genomic_DNA"/>
</dbReference>
<evidence type="ECO:0000259" key="9">
    <source>
        <dbReference type="Pfam" id="PF13717"/>
    </source>
</evidence>
<evidence type="ECO:0008006" key="12">
    <source>
        <dbReference type="Google" id="ProtNLM"/>
    </source>
</evidence>
<reference evidence="10 11" key="2">
    <citation type="journal article" date="2021" name="Int. J. Syst. Evol. Microbiol.">
        <title>Isolation and Polyphasic Characterization of Desulfuromonas versatilis sp. Nov., an Electrogenic Bacteria Capable of Versatile Metabolism Isolated from a Graphene Oxide-Reducing Enrichment Culture.</title>
        <authorList>
            <person name="Xie L."/>
            <person name="Yoshida N."/>
            <person name="Ishii S."/>
            <person name="Meng L."/>
        </authorList>
    </citation>
    <scope>NUCLEOTIDE SEQUENCE [LARGE SCALE GENOMIC DNA]</scope>
    <source>
        <strain evidence="10 11">NIT-T3</strain>
    </source>
</reference>
<evidence type="ECO:0000259" key="8">
    <source>
        <dbReference type="Pfam" id="PF06271"/>
    </source>
</evidence>
<feature type="transmembrane region" description="Helical" evidence="7">
    <location>
        <begin position="131"/>
        <end position="160"/>
    </location>
</feature>
<dbReference type="NCBIfam" id="TIGR02098">
    <property type="entry name" value="MJ0042_CXXC"/>
    <property type="match status" value="1"/>
</dbReference>